<accession>A0A2P1QRV7</accession>
<dbReference type="AlphaFoldDB" id="A0A2P1QRV7"/>
<proteinExistence type="predicted"/>
<sequence>MIDSLAPDDEKIFQYTSLIKDIFMDVQDAKTPIKKEARICIALDLIQFHTLNLSKELLFNLSCFCIISQAQLIAL</sequence>
<evidence type="ECO:0000313" key="1">
    <source>
        <dbReference type="EMBL" id="AVQ11640.1"/>
    </source>
</evidence>
<name>A0A2P1QRV7_9LEPT</name>
<gene>
    <name evidence="1" type="ORF">XB16_1308</name>
</gene>
<organism evidence="1 2">
    <name type="scientific">Leptospira santarosai</name>
    <dbReference type="NCBI Taxonomy" id="28183"/>
    <lineage>
        <taxon>Bacteria</taxon>
        <taxon>Pseudomonadati</taxon>
        <taxon>Spirochaetota</taxon>
        <taxon>Spirochaetia</taxon>
        <taxon>Leptospirales</taxon>
        <taxon>Leptospiraceae</taxon>
        <taxon>Leptospira</taxon>
    </lineage>
</organism>
<reference evidence="1 2" key="1">
    <citation type="journal article" date="2015" name="Genome Announc.">
        <title>Draft Genome Sequences of Leptospira santarosai Strains U160, U164, and U233, Isolated from Asymptomatic Cattle.</title>
        <authorList>
            <person name="Kremer F.S."/>
            <person name="Eslabao M.R."/>
            <person name="Provisor M."/>
            <person name="Woloski R.D."/>
            <person name="Ramires O.V."/>
            <person name="Moreno L.Z."/>
            <person name="Moreno A.M."/>
            <person name="Hamond C."/>
            <person name="Lilenbaum W."/>
            <person name="Dellagostin O.A."/>
        </authorList>
    </citation>
    <scope>NUCLEOTIDE SEQUENCE [LARGE SCALE GENOMIC DNA]</scope>
    <source>
        <strain evidence="1 2">U160</strain>
    </source>
</reference>
<evidence type="ECO:0000313" key="2">
    <source>
        <dbReference type="Proteomes" id="UP000033961"/>
    </source>
</evidence>
<dbReference type="EMBL" id="CP027843">
    <property type="protein sequence ID" value="AVQ11640.1"/>
    <property type="molecule type" value="Genomic_DNA"/>
</dbReference>
<dbReference type="Proteomes" id="UP000033961">
    <property type="component" value="Chromosome I"/>
</dbReference>
<protein>
    <submittedName>
        <fullName evidence="1">Uncharacterized protein</fullName>
    </submittedName>
</protein>